<reference evidence="1" key="1">
    <citation type="journal article" date="2023" name="IScience">
        <title>Live-bearing cockroach genome reveals convergent evolutionary mechanisms linked to viviparity in insects and beyond.</title>
        <authorList>
            <person name="Fouks B."/>
            <person name="Harrison M.C."/>
            <person name="Mikhailova A.A."/>
            <person name="Marchal E."/>
            <person name="English S."/>
            <person name="Carruthers M."/>
            <person name="Jennings E.C."/>
            <person name="Chiamaka E.L."/>
            <person name="Frigard R.A."/>
            <person name="Pippel M."/>
            <person name="Attardo G.M."/>
            <person name="Benoit J.B."/>
            <person name="Bornberg-Bauer E."/>
            <person name="Tobe S.S."/>
        </authorList>
    </citation>
    <scope>NUCLEOTIDE SEQUENCE</scope>
    <source>
        <strain evidence="1">Stay&amp;Tobe</strain>
    </source>
</reference>
<organism evidence="1 2">
    <name type="scientific">Diploptera punctata</name>
    <name type="common">Pacific beetle cockroach</name>
    <dbReference type="NCBI Taxonomy" id="6984"/>
    <lineage>
        <taxon>Eukaryota</taxon>
        <taxon>Metazoa</taxon>
        <taxon>Ecdysozoa</taxon>
        <taxon>Arthropoda</taxon>
        <taxon>Hexapoda</taxon>
        <taxon>Insecta</taxon>
        <taxon>Pterygota</taxon>
        <taxon>Neoptera</taxon>
        <taxon>Polyneoptera</taxon>
        <taxon>Dictyoptera</taxon>
        <taxon>Blattodea</taxon>
        <taxon>Blaberoidea</taxon>
        <taxon>Blaberidae</taxon>
        <taxon>Diplopterinae</taxon>
        <taxon>Diploptera</taxon>
    </lineage>
</organism>
<gene>
    <name evidence="1" type="ORF">L9F63_027725</name>
</gene>
<proteinExistence type="predicted"/>
<dbReference type="Proteomes" id="UP001233999">
    <property type="component" value="Unassembled WGS sequence"/>
</dbReference>
<keyword evidence="2" id="KW-1185">Reference proteome</keyword>
<comment type="caution">
    <text evidence="1">The sequence shown here is derived from an EMBL/GenBank/DDBJ whole genome shotgun (WGS) entry which is preliminary data.</text>
</comment>
<evidence type="ECO:0000313" key="2">
    <source>
        <dbReference type="Proteomes" id="UP001233999"/>
    </source>
</evidence>
<protein>
    <submittedName>
        <fullName evidence="1">Uncharacterized protein</fullName>
    </submittedName>
</protein>
<dbReference type="EMBL" id="JASPKZ010003911">
    <property type="protein sequence ID" value="KAJ9591067.1"/>
    <property type="molecule type" value="Genomic_DNA"/>
</dbReference>
<evidence type="ECO:0000313" key="1">
    <source>
        <dbReference type="EMBL" id="KAJ9591067.1"/>
    </source>
</evidence>
<name>A0AAD8A276_DIPPU</name>
<dbReference type="AlphaFoldDB" id="A0AAD8A276"/>
<reference evidence="1" key="2">
    <citation type="submission" date="2023-05" db="EMBL/GenBank/DDBJ databases">
        <authorList>
            <person name="Fouks B."/>
        </authorList>
    </citation>
    <scope>NUCLEOTIDE SEQUENCE</scope>
    <source>
        <strain evidence="1">Stay&amp;Tobe</strain>
        <tissue evidence="1">Testes</tissue>
    </source>
</reference>
<feature type="non-terminal residue" evidence="1">
    <location>
        <position position="72"/>
    </location>
</feature>
<accession>A0AAD8A276</accession>
<sequence length="72" mass="7960">MAEGGGQELVCSLYISPISNSEFNTQEKSFTKTILQEVIESLNPSGRWVITKTECGLIVAFSSESECREIDK</sequence>